<evidence type="ECO:0000256" key="2">
    <source>
        <dbReference type="ARBA" id="ARBA00023125"/>
    </source>
</evidence>
<dbReference type="Gene3D" id="1.10.10.10">
    <property type="entry name" value="Winged helix-like DNA-binding domain superfamily/Winged helix DNA-binding domain"/>
    <property type="match status" value="1"/>
</dbReference>
<dbReference type="Pfam" id="PF00027">
    <property type="entry name" value="cNMP_binding"/>
    <property type="match status" value="1"/>
</dbReference>
<dbReference type="PRINTS" id="PR00034">
    <property type="entry name" value="HTHCRP"/>
</dbReference>
<reference evidence="6 7" key="1">
    <citation type="submission" date="2012-11" db="EMBL/GenBank/DDBJ databases">
        <title>Whole genome sequence of Acidisphaera rubrifaciens HS-AP3.</title>
        <authorList>
            <person name="Azuma Y."/>
            <person name="Higashiura N."/>
            <person name="Hirakawa H."/>
            <person name="Matsushita K."/>
        </authorList>
    </citation>
    <scope>NUCLEOTIDE SEQUENCE [LARGE SCALE GENOMIC DNA]</scope>
    <source>
        <strain evidence="6 7">HS-AP3</strain>
    </source>
</reference>
<evidence type="ECO:0000256" key="3">
    <source>
        <dbReference type="ARBA" id="ARBA00023163"/>
    </source>
</evidence>
<dbReference type="InterPro" id="IPR036388">
    <property type="entry name" value="WH-like_DNA-bd_sf"/>
</dbReference>
<dbReference type="InterPro" id="IPR018490">
    <property type="entry name" value="cNMP-bd_dom_sf"/>
</dbReference>
<dbReference type="PROSITE" id="PS51063">
    <property type="entry name" value="HTH_CRP_2"/>
    <property type="match status" value="1"/>
</dbReference>
<evidence type="ECO:0000256" key="1">
    <source>
        <dbReference type="ARBA" id="ARBA00023015"/>
    </source>
</evidence>
<evidence type="ECO:0000313" key="7">
    <source>
        <dbReference type="Proteomes" id="UP000032680"/>
    </source>
</evidence>
<dbReference type="FunFam" id="1.10.10.10:FF:000028">
    <property type="entry name" value="Fumarate/nitrate reduction transcriptional regulator Fnr"/>
    <property type="match status" value="1"/>
</dbReference>
<sequence>MGQVAQLPPAEGYPAGPHPAATPSARAAATTLLDGLPGARPGVTFARDQEIVADGTPAHACWEILSGCVRLVSLTDDGRRQVTDFLYPGDIIGLEALDTFDYSAEAVTRATLRRVPRGAIESRAATDAAFAGALRRMLAERMRAARARLVLLGRMSAAQRIAHFLLEMQARIGTPGSPTFDLPMNRSDIADYLGLTIETVCRGLTDMRRRHLIAVSRTHITLRDAAALPAALEQLH</sequence>
<dbReference type="SMART" id="SM00100">
    <property type="entry name" value="cNMP"/>
    <property type="match status" value="1"/>
</dbReference>
<dbReference type="Pfam" id="PF13545">
    <property type="entry name" value="HTH_Crp_2"/>
    <property type="match status" value="1"/>
</dbReference>
<dbReference type="InterPro" id="IPR050397">
    <property type="entry name" value="Env_Response_Regulators"/>
</dbReference>
<dbReference type="GO" id="GO:0005829">
    <property type="term" value="C:cytosol"/>
    <property type="evidence" value="ECO:0007669"/>
    <property type="project" value="TreeGrafter"/>
</dbReference>
<dbReference type="InterPro" id="IPR012318">
    <property type="entry name" value="HTH_CRP"/>
</dbReference>
<dbReference type="GO" id="GO:0003700">
    <property type="term" value="F:DNA-binding transcription factor activity"/>
    <property type="evidence" value="ECO:0007669"/>
    <property type="project" value="TreeGrafter"/>
</dbReference>
<dbReference type="PANTHER" id="PTHR24567:SF75">
    <property type="entry name" value="FUMARATE AND NITRATE REDUCTION REGULATORY PROTEIN"/>
    <property type="match status" value="1"/>
</dbReference>
<dbReference type="CDD" id="cd00038">
    <property type="entry name" value="CAP_ED"/>
    <property type="match status" value="1"/>
</dbReference>
<name>A0A0D6P8Q1_9PROT</name>
<evidence type="ECO:0000259" key="5">
    <source>
        <dbReference type="PROSITE" id="PS51063"/>
    </source>
</evidence>
<dbReference type="InterPro" id="IPR000595">
    <property type="entry name" value="cNMP-bd_dom"/>
</dbReference>
<evidence type="ECO:0000256" key="4">
    <source>
        <dbReference type="SAM" id="MobiDB-lite"/>
    </source>
</evidence>
<dbReference type="AlphaFoldDB" id="A0A0D6P8Q1"/>
<protein>
    <submittedName>
        <fullName evidence="6">Transcriptional regulator cAMP-binding AadR/Crp/Fnr</fullName>
    </submittedName>
</protein>
<keyword evidence="3" id="KW-0804">Transcription</keyword>
<keyword evidence="7" id="KW-1185">Reference proteome</keyword>
<comment type="caution">
    <text evidence="6">The sequence shown here is derived from an EMBL/GenBank/DDBJ whole genome shotgun (WGS) entry which is preliminary data.</text>
</comment>
<keyword evidence="1" id="KW-0805">Transcription regulation</keyword>
<dbReference type="Gene3D" id="2.60.120.10">
    <property type="entry name" value="Jelly Rolls"/>
    <property type="match status" value="1"/>
</dbReference>
<proteinExistence type="predicted"/>
<dbReference type="EMBL" id="BANB01000259">
    <property type="protein sequence ID" value="GAN77229.1"/>
    <property type="molecule type" value="Genomic_DNA"/>
</dbReference>
<organism evidence="6 7">
    <name type="scientific">Acidisphaera rubrifaciens HS-AP3</name>
    <dbReference type="NCBI Taxonomy" id="1231350"/>
    <lineage>
        <taxon>Bacteria</taxon>
        <taxon>Pseudomonadati</taxon>
        <taxon>Pseudomonadota</taxon>
        <taxon>Alphaproteobacteria</taxon>
        <taxon>Acetobacterales</taxon>
        <taxon>Acetobacteraceae</taxon>
        <taxon>Acidisphaera</taxon>
    </lineage>
</organism>
<dbReference type="GO" id="GO:0003677">
    <property type="term" value="F:DNA binding"/>
    <property type="evidence" value="ECO:0007669"/>
    <property type="project" value="UniProtKB-KW"/>
</dbReference>
<accession>A0A0D6P8Q1</accession>
<dbReference type="InterPro" id="IPR036390">
    <property type="entry name" value="WH_DNA-bd_sf"/>
</dbReference>
<dbReference type="Proteomes" id="UP000032680">
    <property type="component" value="Unassembled WGS sequence"/>
</dbReference>
<dbReference type="CDD" id="cd00092">
    <property type="entry name" value="HTH_CRP"/>
    <property type="match status" value="1"/>
</dbReference>
<evidence type="ECO:0000313" key="6">
    <source>
        <dbReference type="EMBL" id="GAN77229.1"/>
    </source>
</evidence>
<keyword evidence="2" id="KW-0238">DNA-binding</keyword>
<dbReference type="SUPFAM" id="SSF51206">
    <property type="entry name" value="cAMP-binding domain-like"/>
    <property type="match status" value="1"/>
</dbReference>
<dbReference type="SMART" id="SM00419">
    <property type="entry name" value="HTH_CRP"/>
    <property type="match status" value="1"/>
</dbReference>
<feature type="region of interest" description="Disordered" evidence="4">
    <location>
        <begin position="1"/>
        <end position="23"/>
    </location>
</feature>
<gene>
    <name evidence="6" type="ORF">Asru_0259_08</name>
</gene>
<feature type="domain" description="HTH crp-type" evidence="5">
    <location>
        <begin position="155"/>
        <end position="226"/>
    </location>
</feature>
<dbReference type="SUPFAM" id="SSF46785">
    <property type="entry name" value="Winged helix' DNA-binding domain"/>
    <property type="match status" value="1"/>
</dbReference>
<dbReference type="PANTHER" id="PTHR24567">
    <property type="entry name" value="CRP FAMILY TRANSCRIPTIONAL REGULATORY PROTEIN"/>
    <property type="match status" value="1"/>
</dbReference>
<dbReference type="InterPro" id="IPR014710">
    <property type="entry name" value="RmlC-like_jellyroll"/>
</dbReference>